<dbReference type="KEGG" id="reh:PHG108"/>
<gene>
    <name evidence="2" type="ordered locus">PHG108</name>
</gene>
<dbReference type="HOGENOM" id="CLU_109727_0_0_4"/>
<evidence type="ECO:0000256" key="1">
    <source>
        <dbReference type="SAM" id="MobiDB-lite"/>
    </source>
</evidence>
<sequence>MTYLWHTPALDLDLTDAPLQADLAELRARFPETRTLYREVCGLLFFRYGVTPTDNKLYSQVHGQARRGAAGVLAGAAGTHARHHRPSRLAGDAEGHRGRGRGRPSGRRPTRQPPPSWPRRAPNHRVGSGDAGRGAPGSRGDAGAAGAGAGGTGRRRQGAGNCVRNSRPSLSVPASR</sequence>
<name>Q7WXL6_CUPNH</name>
<reference evidence="2 3" key="1">
    <citation type="journal article" date="2003" name="J. Mol. Biol.">
        <title>Complete nucleotide sequence of pHG1: a Ralstonia eutropha H16 megaplasmid encoding key enzymes of H(2)-based lithoautotrophy and anaerobiosis.</title>
        <authorList>
            <person name="Schwartz E."/>
            <person name="Henne A."/>
            <person name="Cramm R."/>
            <person name="Eitinger T."/>
            <person name="Friedrich B."/>
            <person name="Gottschalk G."/>
        </authorList>
    </citation>
    <scope>NUCLEOTIDE SEQUENCE [LARGE SCALE GENOMIC DNA]</scope>
    <source>
        <strain evidence="3">ATCC 17699 / DSM 428 / KCTC 22496 / NCIMB 10442 / H16 / Stanier 337</strain>
        <plasmid evidence="2 3">megaplasmid pHG1</plasmid>
    </source>
</reference>
<organism evidence="2 3">
    <name type="scientific">Cupriavidus necator (strain ATCC 17699 / DSM 428 / KCTC 22496 / NCIMB 10442 / H16 / Stanier 337)</name>
    <name type="common">Ralstonia eutropha</name>
    <dbReference type="NCBI Taxonomy" id="381666"/>
    <lineage>
        <taxon>Bacteria</taxon>
        <taxon>Pseudomonadati</taxon>
        <taxon>Pseudomonadota</taxon>
        <taxon>Betaproteobacteria</taxon>
        <taxon>Burkholderiales</taxon>
        <taxon>Burkholderiaceae</taxon>
        <taxon>Cupriavidus</taxon>
    </lineage>
</organism>
<protein>
    <submittedName>
        <fullName evidence="2">Uncharacterized protein</fullName>
    </submittedName>
</protein>
<proteinExistence type="predicted"/>
<evidence type="ECO:0000313" key="3">
    <source>
        <dbReference type="Proteomes" id="UP000008210"/>
    </source>
</evidence>
<feature type="compositionally biased region" description="Basic residues" evidence="1">
    <location>
        <begin position="98"/>
        <end position="110"/>
    </location>
</feature>
<evidence type="ECO:0000313" key="2">
    <source>
        <dbReference type="EMBL" id="AAP85861.1"/>
    </source>
</evidence>
<keyword evidence="2" id="KW-0614">Plasmid</keyword>
<dbReference type="eggNOG" id="COG1196">
    <property type="taxonomic scope" value="Bacteria"/>
</dbReference>
<accession>Q7WXL6</accession>
<dbReference type="AlphaFoldDB" id="Q7WXL6"/>
<feature type="compositionally biased region" description="Polar residues" evidence="1">
    <location>
        <begin position="163"/>
        <end position="176"/>
    </location>
</feature>
<dbReference type="Proteomes" id="UP000008210">
    <property type="component" value="Plasmid megaplasmid pHG1"/>
</dbReference>
<feature type="compositionally biased region" description="Gly residues" evidence="1">
    <location>
        <begin position="143"/>
        <end position="152"/>
    </location>
</feature>
<keyword evidence="3" id="KW-1185">Reference proteome</keyword>
<geneLocation type="plasmid" evidence="2 3">
    <name>megaplasmid pHG1</name>
</geneLocation>
<dbReference type="EMBL" id="AY305378">
    <property type="protein sequence ID" value="AAP85861.1"/>
    <property type="molecule type" value="Genomic_DNA"/>
</dbReference>
<feature type="region of interest" description="Disordered" evidence="1">
    <location>
        <begin position="72"/>
        <end position="176"/>
    </location>
</feature>